<proteinExistence type="predicted"/>
<dbReference type="CDD" id="cd04301">
    <property type="entry name" value="NAT_SF"/>
    <property type="match status" value="1"/>
</dbReference>
<sequence length="264" mass="28330">MAITILPASLEDLEACTRIELAAMLATSAHTRQQHPAGITDALVASRTARKVKTFGLPQVRYLKGVVVGSGLGGGDGAAEEEEQMVGFLRYYVWADDESARKQPPYESASTHPAGGGEQRDESGSDSGIVDLAAKKKEADEEDEASVLKRIDAKQSAVHYELRGRHVAGKKAVYISCLMVSPRHHSKGYGKRLIQPALDLARELGLPVYLMAQGAVGFYQSLGFTVVETGVADMAEFEGWSDGAGGEVVGEYRPSLMYLDVNNA</sequence>
<feature type="domain" description="N-acetyltransferase" evidence="2">
    <location>
        <begin position="173"/>
        <end position="262"/>
    </location>
</feature>
<dbReference type="GO" id="GO:0016747">
    <property type="term" value="F:acyltransferase activity, transferring groups other than amino-acyl groups"/>
    <property type="evidence" value="ECO:0007669"/>
    <property type="project" value="InterPro"/>
</dbReference>
<dbReference type="PANTHER" id="PTHR42791:SF2">
    <property type="entry name" value="N-ACETYLTRANSFERASE DOMAIN-CONTAINING PROTEIN"/>
    <property type="match status" value="1"/>
</dbReference>
<dbReference type="PANTHER" id="PTHR42791">
    <property type="entry name" value="GNAT FAMILY ACETYLTRANSFERASE"/>
    <property type="match status" value="1"/>
</dbReference>
<accession>A0A136ITU4</accession>
<dbReference type="AlphaFoldDB" id="A0A136ITU4"/>
<evidence type="ECO:0000313" key="4">
    <source>
        <dbReference type="Proteomes" id="UP000070501"/>
    </source>
</evidence>
<protein>
    <submittedName>
        <fullName evidence="3">Acyl-CoA N-acyltransferase</fullName>
    </submittedName>
</protein>
<dbReference type="EMBL" id="KQ964259">
    <property type="protein sequence ID" value="KXJ88298.1"/>
    <property type="molecule type" value="Genomic_DNA"/>
</dbReference>
<evidence type="ECO:0000313" key="3">
    <source>
        <dbReference type="EMBL" id="KXJ88298.1"/>
    </source>
</evidence>
<keyword evidence="3" id="KW-0808">Transferase</keyword>
<evidence type="ECO:0000259" key="2">
    <source>
        <dbReference type="PROSITE" id="PS51186"/>
    </source>
</evidence>
<evidence type="ECO:0000256" key="1">
    <source>
        <dbReference type="SAM" id="MobiDB-lite"/>
    </source>
</evidence>
<name>A0A136ITU4_9PEZI</name>
<keyword evidence="4" id="KW-1185">Reference proteome</keyword>
<dbReference type="InterPro" id="IPR000182">
    <property type="entry name" value="GNAT_dom"/>
</dbReference>
<dbReference type="InParanoid" id="A0A136ITU4"/>
<reference evidence="4" key="1">
    <citation type="submission" date="2016-02" db="EMBL/GenBank/DDBJ databases">
        <title>Draft genome sequence of Microdochium bolleyi, a fungal endophyte of beachgrass.</title>
        <authorList>
            <consortium name="DOE Joint Genome Institute"/>
            <person name="David A.S."/>
            <person name="May G."/>
            <person name="Haridas S."/>
            <person name="Lim J."/>
            <person name="Wang M."/>
            <person name="Labutti K."/>
            <person name="Lipzen A."/>
            <person name="Barry K."/>
            <person name="Grigoriev I.V."/>
        </authorList>
    </citation>
    <scope>NUCLEOTIDE SEQUENCE [LARGE SCALE GENOMIC DNA]</scope>
    <source>
        <strain evidence="4">J235TASD1</strain>
    </source>
</reference>
<dbReference type="PROSITE" id="PS51186">
    <property type="entry name" value="GNAT"/>
    <property type="match status" value="1"/>
</dbReference>
<dbReference type="InterPro" id="IPR016181">
    <property type="entry name" value="Acyl_CoA_acyltransferase"/>
</dbReference>
<dbReference type="STRING" id="196109.A0A136ITU4"/>
<dbReference type="Pfam" id="PF00583">
    <property type="entry name" value="Acetyltransf_1"/>
    <property type="match status" value="1"/>
</dbReference>
<dbReference type="Gene3D" id="3.40.630.30">
    <property type="match status" value="1"/>
</dbReference>
<feature type="region of interest" description="Disordered" evidence="1">
    <location>
        <begin position="102"/>
        <end position="126"/>
    </location>
</feature>
<dbReference type="OrthoDB" id="512662at2759"/>
<dbReference type="SUPFAM" id="SSF55729">
    <property type="entry name" value="Acyl-CoA N-acyltransferases (Nat)"/>
    <property type="match status" value="1"/>
</dbReference>
<dbReference type="Proteomes" id="UP000070501">
    <property type="component" value="Unassembled WGS sequence"/>
</dbReference>
<organism evidence="3 4">
    <name type="scientific">Microdochium bolleyi</name>
    <dbReference type="NCBI Taxonomy" id="196109"/>
    <lineage>
        <taxon>Eukaryota</taxon>
        <taxon>Fungi</taxon>
        <taxon>Dikarya</taxon>
        <taxon>Ascomycota</taxon>
        <taxon>Pezizomycotina</taxon>
        <taxon>Sordariomycetes</taxon>
        <taxon>Xylariomycetidae</taxon>
        <taxon>Xylariales</taxon>
        <taxon>Microdochiaceae</taxon>
        <taxon>Microdochium</taxon>
    </lineage>
</organism>
<keyword evidence="3" id="KW-0012">Acyltransferase</keyword>
<gene>
    <name evidence="3" type="ORF">Micbo1qcDRAFT_236055</name>
</gene>
<dbReference type="InterPro" id="IPR052523">
    <property type="entry name" value="Trichothecene_AcTrans"/>
</dbReference>